<evidence type="ECO:0000313" key="6">
    <source>
        <dbReference type="Proteomes" id="UP000182125"/>
    </source>
</evidence>
<evidence type="ECO:0000313" key="3">
    <source>
        <dbReference type="EMBL" id="KQH82622.1"/>
    </source>
</evidence>
<organism evidence="3 5">
    <name type="scientific">Thermococcus thioreducens</name>
    <dbReference type="NCBI Taxonomy" id="277988"/>
    <lineage>
        <taxon>Archaea</taxon>
        <taxon>Methanobacteriati</taxon>
        <taxon>Methanobacteriota</taxon>
        <taxon>Thermococci</taxon>
        <taxon>Thermococcales</taxon>
        <taxon>Thermococcaceae</taxon>
        <taxon>Thermococcus</taxon>
    </lineage>
</organism>
<dbReference type="STRING" id="277988.SAMN05216170_1985"/>
<keyword evidence="1" id="KW-0472">Membrane</keyword>
<dbReference type="PATRIC" id="fig|277988.4.peg.1032"/>
<dbReference type="RefSeq" id="WP_055429203.1">
    <property type="nucleotide sequence ID" value="NZ_CP015105.1"/>
</dbReference>
<proteinExistence type="predicted"/>
<protein>
    <submittedName>
        <fullName evidence="3">Uncharacterized protein</fullName>
    </submittedName>
</protein>
<evidence type="ECO:0000313" key="5">
    <source>
        <dbReference type="Proteomes" id="UP000051862"/>
    </source>
</evidence>
<dbReference type="EMBL" id="FOIW01000002">
    <property type="protein sequence ID" value="SEW16448.1"/>
    <property type="molecule type" value="Genomic_DNA"/>
</dbReference>
<dbReference type="EMBL" id="CP015105">
    <property type="protein sequence ID" value="ASJ11640.1"/>
    <property type="molecule type" value="Genomic_DNA"/>
</dbReference>
<keyword evidence="1" id="KW-0812">Transmembrane</keyword>
<evidence type="ECO:0000313" key="7">
    <source>
        <dbReference type="Proteomes" id="UP000250136"/>
    </source>
</evidence>
<dbReference type="Proteomes" id="UP000250136">
    <property type="component" value="Chromosome"/>
</dbReference>
<sequence>MKRGQISLDFLFAVTLITITMLNLAYIADSERAHSETFDTIAKLKAFSIDVRDSVVKVYTAGEGFTVRKELPINLDAGDRVTVSLVAPDSVVVNATIGGRGYRVIQKSPVPIYENTSVTLTATDKDFEIVATYNETGGRLDVTLSP</sequence>
<evidence type="ECO:0000313" key="4">
    <source>
        <dbReference type="EMBL" id="SEW16448.1"/>
    </source>
</evidence>
<dbReference type="KEGG" id="ttd:A3L14_01485"/>
<reference evidence="2 7" key="2">
    <citation type="submission" date="2016-04" db="EMBL/GenBank/DDBJ databases">
        <title>Complete genome sequence of Thermococcus thioreducens type strain OGL-20P.</title>
        <authorList>
            <person name="Oger P.M."/>
        </authorList>
    </citation>
    <scope>NUCLEOTIDE SEQUENCE [LARGE SCALE GENOMIC DNA]</scope>
    <source>
        <strain evidence="2 7">OGL-20P</strain>
    </source>
</reference>
<evidence type="ECO:0000313" key="2">
    <source>
        <dbReference type="EMBL" id="ASJ11640.1"/>
    </source>
</evidence>
<reference evidence="4 6" key="3">
    <citation type="submission" date="2016-10" db="EMBL/GenBank/DDBJ databases">
        <authorList>
            <person name="de Groot N.N."/>
        </authorList>
    </citation>
    <scope>NUCLEOTIDE SEQUENCE [LARGE SCALE GENOMIC DNA]</scope>
    <source>
        <strain evidence="4 6">OGL-20</strain>
    </source>
</reference>
<accession>A0A0Q2RF41</accession>
<evidence type="ECO:0000256" key="1">
    <source>
        <dbReference type="SAM" id="Phobius"/>
    </source>
</evidence>
<dbReference type="AlphaFoldDB" id="A0A0Q2RF41"/>
<gene>
    <name evidence="2" type="ORF">A3L14_01485</name>
    <name evidence="3" type="ORF">AMR53_04950</name>
    <name evidence="4" type="ORF">SAMN05216170_1985</name>
</gene>
<feature type="transmembrane region" description="Helical" evidence="1">
    <location>
        <begin position="7"/>
        <end position="28"/>
    </location>
</feature>
<dbReference type="GeneID" id="33333054"/>
<dbReference type="EMBL" id="LIXN01000007">
    <property type="protein sequence ID" value="KQH82622.1"/>
    <property type="molecule type" value="Genomic_DNA"/>
</dbReference>
<keyword evidence="1" id="KW-1133">Transmembrane helix</keyword>
<reference evidence="3 5" key="1">
    <citation type="submission" date="2015-08" db="EMBL/GenBank/DDBJ databases">
        <title>Thermococcus thioreducens DSM 14981 genome sequencing.</title>
        <authorList>
            <person name="Hong S.-J."/>
            <person name="Kim M.-C."/>
            <person name="Shin J.-H."/>
        </authorList>
    </citation>
    <scope>NUCLEOTIDE SEQUENCE [LARGE SCALE GENOMIC DNA]</scope>
    <source>
        <strain evidence="3 5">DSM 14981</strain>
    </source>
</reference>
<dbReference type="OrthoDB" id="86130at2157"/>
<dbReference type="Proteomes" id="UP000182125">
    <property type="component" value="Unassembled WGS sequence"/>
</dbReference>
<name>A0A0Q2RF41_9EURY</name>
<keyword evidence="7" id="KW-1185">Reference proteome</keyword>
<dbReference type="Proteomes" id="UP000051862">
    <property type="component" value="Unassembled WGS sequence"/>
</dbReference>